<gene>
    <name evidence="4" type="ORF">B4102_3231</name>
</gene>
<dbReference type="SMART" id="SM00345">
    <property type="entry name" value="HTH_GNTR"/>
    <property type="match status" value="1"/>
</dbReference>
<evidence type="ECO:0000256" key="2">
    <source>
        <dbReference type="ARBA" id="ARBA00023125"/>
    </source>
</evidence>
<dbReference type="EMBL" id="LQYN01000056">
    <property type="protein sequence ID" value="KYD05507.1"/>
    <property type="molecule type" value="Genomic_DNA"/>
</dbReference>
<dbReference type="GO" id="GO:0045892">
    <property type="term" value="P:negative regulation of DNA-templated transcription"/>
    <property type="evidence" value="ECO:0007669"/>
    <property type="project" value="TreeGrafter"/>
</dbReference>
<dbReference type="InterPro" id="IPR011663">
    <property type="entry name" value="UTRA"/>
</dbReference>
<dbReference type="GeneID" id="62497849"/>
<reference evidence="4 5" key="1">
    <citation type="submission" date="2016-01" db="EMBL/GenBank/DDBJ databases">
        <title>Genome Sequences of Twelve Sporeforming Bacillus Species Isolated from Foods.</title>
        <authorList>
            <person name="Berendsen E.M."/>
            <person name="Wells-Bennik M.H."/>
            <person name="Krawcyk A.O."/>
            <person name="De Jong A."/>
            <person name="Holsappel S."/>
            <person name="Eijlander R.T."/>
            <person name="Kuipers O.P."/>
        </authorList>
    </citation>
    <scope>NUCLEOTIDE SEQUENCE [LARGE SCALE GENOMIC DNA]</scope>
    <source>
        <strain evidence="4 5">B4102</strain>
    </source>
</reference>
<dbReference type="InterPro" id="IPR036388">
    <property type="entry name" value="WH-like_DNA-bd_sf"/>
</dbReference>
<protein>
    <submittedName>
        <fullName evidence="4">Uncharacterized protein</fullName>
    </submittedName>
</protein>
<dbReference type="SUPFAM" id="SSF64288">
    <property type="entry name" value="Chorismate lyase-like"/>
    <property type="match status" value="1"/>
</dbReference>
<dbReference type="AlphaFoldDB" id="A0A150KZI8"/>
<keyword evidence="3" id="KW-0804">Transcription</keyword>
<dbReference type="SMART" id="SM00866">
    <property type="entry name" value="UTRA"/>
    <property type="match status" value="1"/>
</dbReference>
<keyword evidence="2" id="KW-0238">DNA-binding</keyword>
<dbReference type="RefSeq" id="WP_066231852.1">
    <property type="nucleotide sequence ID" value="NZ_JABWTQ010000003.1"/>
</dbReference>
<dbReference type="InterPro" id="IPR036390">
    <property type="entry name" value="WH_DNA-bd_sf"/>
</dbReference>
<dbReference type="FunFam" id="1.10.10.10:FF:000079">
    <property type="entry name" value="GntR family transcriptional regulator"/>
    <property type="match status" value="1"/>
</dbReference>
<dbReference type="Proteomes" id="UP000075666">
    <property type="component" value="Unassembled WGS sequence"/>
</dbReference>
<dbReference type="Gene3D" id="3.40.1410.10">
    <property type="entry name" value="Chorismate lyase-like"/>
    <property type="match status" value="1"/>
</dbReference>
<dbReference type="InterPro" id="IPR050679">
    <property type="entry name" value="Bact_HTH_transcr_reg"/>
</dbReference>
<evidence type="ECO:0000313" key="4">
    <source>
        <dbReference type="EMBL" id="KYD05507.1"/>
    </source>
</evidence>
<dbReference type="Gene3D" id="1.10.10.10">
    <property type="entry name" value="Winged helix-like DNA-binding domain superfamily/Winged helix DNA-binding domain"/>
    <property type="match status" value="1"/>
</dbReference>
<dbReference type="PATRIC" id="fig|46224.3.peg.3208"/>
<dbReference type="OrthoDB" id="9815017at2"/>
<accession>A0A150KZI8</accession>
<evidence type="ECO:0000313" key="5">
    <source>
        <dbReference type="Proteomes" id="UP000075666"/>
    </source>
</evidence>
<dbReference type="GO" id="GO:0003677">
    <property type="term" value="F:DNA binding"/>
    <property type="evidence" value="ECO:0007669"/>
    <property type="project" value="UniProtKB-KW"/>
</dbReference>
<proteinExistence type="predicted"/>
<evidence type="ECO:0000256" key="1">
    <source>
        <dbReference type="ARBA" id="ARBA00023015"/>
    </source>
</evidence>
<dbReference type="PROSITE" id="PS50949">
    <property type="entry name" value="HTH_GNTR"/>
    <property type="match status" value="1"/>
</dbReference>
<dbReference type="PANTHER" id="PTHR44846:SF1">
    <property type="entry name" value="MANNOSYL-D-GLYCERATE TRANSPORT_METABOLISM SYSTEM REPRESSOR MNGR-RELATED"/>
    <property type="match status" value="1"/>
</dbReference>
<dbReference type="Pfam" id="PF00392">
    <property type="entry name" value="GntR"/>
    <property type="match status" value="1"/>
</dbReference>
<evidence type="ECO:0000256" key="3">
    <source>
        <dbReference type="ARBA" id="ARBA00023163"/>
    </source>
</evidence>
<dbReference type="STRING" id="46224.B4102_3231"/>
<dbReference type="SUPFAM" id="SSF46785">
    <property type="entry name" value="Winged helix' DNA-binding domain"/>
    <property type="match status" value="1"/>
</dbReference>
<keyword evidence="1" id="KW-0805">Transcription regulation</keyword>
<dbReference type="GO" id="GO:0003700">
    <property type="term" value="F:DNA-binding transcription factor activity"/>
    <property type="evidence" value="ECO:0007669"/>
    <property type="project" value="InterPro"/>
</dbReference>
<comment type="caution">
    <text evidence="4">The sequence shown here is derived from an EMBL/GenBank/DDBJ whole genome shotgun (WGS) entry which is preliminary data.</text>
</comment>
<sequence length="236" mass="26909">MINKESPIPIYYQIQEHIRENINQQKWVKGEAIPSERILTEQFGVSRMTIRQAVQGLVDEGILMRKRGSGTFVSNEKVEQPLKEITSFTKLMEQRGMKASSKITLFSVRKPNEVEAEKLQIDIEADVYHIERIRLGDEIPIAIETSIVPCSIAEGLKEEDIQHSLYEFIEVKKGYQLGDAKQSIEAIGATERISKLLDVPIDSPILQIERVANLRSGTPLEYVRSQYAGGRFKFYL</sequence>
<dbReference type="PRINTS" id="PR00035">
    <property type="entry name" value="HTHGNTR"/>
</dbReference>
<keyword evidence="5" id="KW-1185">Reference proteome</keyword>
<dbReference type="Pfam" id="PF07702">
    <property type="entry name" value="UTRA"/>
    <property type="match status" value="1"/>
</dbReference>
<name>A0A150KZI8_9BACI</name>
<dbReference type="InterPro" id="IPR028978">
    <property type="entry name" value="Chorismate_lyase_/UTRA_dom_sf"/>
</dbReference>
<organism evidence="4 5">
    <name type="scientific">Heyndrickxia sporothermodurans</name>
    <dbReference type="NCBI Taxonomy" id="46224"/>
    <lineage>
        <taxon>Bacteria</taxon>
        <taxon>Bacillati</taxon>
        <taxon>Bacillota</taxon>
        <taxon>Bacilli</taxon>
        <taxon>Bacillales</taxon>
        <taxon>Bacillaceae</taxon>
        <taxon>Heyndrickxia</taxon>
    </lineage>
</organism>
<dbReference type="InterPro" id="IPR000524">
    <property type="entry name" value="Tscrpt_reg_HTH_GntR"/>
</dbReference>
<dbReference type="CDD" id="cd07377">
    <property type="entry name" value="WHTH_GntR"/>
    <property type="match status" value="1"/>
</dbReference>
<dbReference type="PANTHER" id="PTHR44846">
    <property type="entry name" value="MANNOSYL-D-GLYCERATE TRANSPORT/METABOLISM SYSTEM REPRESSOR MNGR-RELATED"/>
    <property type="match status" value="1"/>
</dbReference>